<organism evidence="11 12">
    <name type="scientific">Callosobruchus maculatus</name>
    <name type="common">Southern cowpea weevil</name>
    <name type="synonym">Pulse bruchid</name>
    <dbReference type="NCBI Taxonomy" id="64391"/>
    <lineage>
        <taxon>Eukaryota</taxon>
        <taxon>Metazoa</taxon>
        <taxon>Ecdysozoa</taxon>
        <taxon>Arthropoda</taxon>
        <taxon>Hexapoda</taxon>
        <taxon>Insecta</taxon>
        <taxon>Pterygota</taxon>
        <taxon>Neoptera</taxon>
        <taxon>Endopterygota</taxon>
        <taxon>Coleoptera</taxon>
        <taxon>Polyphaga</taxon>
        <taxon>Cucujiformia</taxon>
        <taxon>Chrysomeloidea</taxon>
        <taxon>Chrysomelidae</taxon>
        <taxon>Bruchinae</taxon>
        <taxon>Bruchini</taxon>
        <taxon>Callosobruchus</taxon>
    </lineage>
</organism>
<keyword evidence="7 10" id="KW-0472">Membrane</keyword>
<keyword evidence="3" id="KW-0716">Sensory transduction</keyword>
<dbReference type="EMBL" id="CAACVG010007381">
    <property type="protein sequence ID" value="VEN45132.1"/>
    <property type="molecule type" value="Genomic_DNA"/>
</dbReference>
<dbReference type="GO" id="GO:0004984">
    <property type="term" value="F:olfactory receptor activity"/>
    <property type="evidence" value="ECO:0007669"/>
    <property type="project" value="InterPro"/>
</dbReference>
<evidence type="ECO:0008006" key="13">
    <source>
        <dbReference type="Google" id="ProtNLM"/>
    </source>
</evidence>
<keyword evidence="2" id="KW-1003">Cell membrane</keyword>
<evidence type="ECO:0000256" key="1">
    <source>
        <dbReference type="ARBA" id="ARBA00004651"/>
    </source>
</evidence>
<protein>
    <recommendedName>
        <fullName evidence="13">Odorant receptor</fullName>
    </recommendedName>
</protein>
<evidence type="ECO:0000256" key="3">
    <source>
        <dbReference type="ARBA" id="ARBA00022606"/>
    </source>
</evidence>
<dbReference type="GO" id="GO:0005886">
    <property type="term" value="C:plasma membrane"/>
    <property type="evidence" value="ECO:0007669"/>
    <property type="project" value="UniProtKB-SubCell"/>
</dbReference>
<evidence type="ECO:0000256" key="6">
    <source>
        <dbReference type="ARBA" id="ARBA00022989"/>
    </source>
</evidence>
<dbReference type="Proteomes" id="UP000410492">
    <property type="component" value="Unassembled WGS sequence"/>
</dbReference>
<keyword evidence="8" id="KW-0675">Receptor</keyword>
<feature type="transmembrane region" description="Helical" evidence="10">
    <location>
        <begin position="6"/>
        <end position="24"/>
    </location>
</feature>
<reference evidence="11 12" key="1">
    <citation type="submission" date="2019-01" db="EMBL/GenBank/DDBJ databases">
        <authorList>
            <person name="Sayadi A."/>
        </authorList>
    </citation>
    <scope>NUCLEOTIDE SEQUENCE [LARGE SCALE GENOMIC DNA]</scope>
</reference>
<comment type="subcellular location">
    <subcellularLocation>
        <location evidence="1">Cell membrane</location>
        <topology evidence="1">Multi-pass membrane protein</topology>
    </subcellularLocation>
</comment>
<dbReference type="AlphaFoldDB" id="A0A653CB12"/>
<evidence type="ECO:0000256" key="4">
    <source>
        <dbReference type="ARBA" id="ARBA00022692"/>
    </source>
</evidence>
<evidence type="ECO:0000313" key="11">
    <source>
        <dbReference type="EMBL" id="VEN45132.1"/>
    </source>
</evidence>
<dbReference type="InterPro" id="IPR004117">
    <property type="entry name" value="7tm6_olfct_rcpt"/>
</dbReference>
<keyword evidence="6 10" id="KW-1133">Transmembrane helix</keyword>
<evidence type="ECO:0000313" key="12">
    <source>
        <dbReference type="Proteomes" id="UP000410492"/>
    </source>
</evidence>
<proteinExistence type="predicted"/>
<dbReference type="OrthoDB" id="6675289at2759"/>
<feature type="transmembrane region" description="Helical" evidence="10">
    <location>
        <begin position="64"/>
        <end position="84"/>
    </location>
</feature>
<keyword evidence="4 10" id="KW-0812">Transmembrane</keyword>
<keyword evidence="12" id="KW-1185">Reference proteome</keyword>
<gene>
    <name evidence="11" type="ORF">CALMAC_LOCUS7685</name>
</gene>
<evidence type="ECO:0000256" key="7">
    <source>
        <dbReference type="ARBA" id="ARBA00023136"/>
    </source>
</evidence>
<keyword evidence="9" id="KW-0807">Transducer</keyword>
<evidence type="ECO:0000256" key="9">
    <source>
        <dbReference type="ARBA" id="ARBA00023224"/>
    </source>
</evidence>
<evidence type="ECO:0000256" key="8">
    <source>
        <dbReference type="ARBA" id="ARBA00023170"/>
    </source>
</evidence>
<keyword evidence="5" id="KW-0552">Olfaction</keyword>
<evidence type="ECO:0000256" key="10">
    <source>
        <dbReference type="SAM" id="Phobius"/>
    </source>
</evidence>
<sequence>MLPYFFAIILVLFIHCWFGNELIYRSHGITESIFSSNWIGSNLATQRVLLMFMTFTKRPLKIKLGGGFFTMSIPLFVSICRSAYSYLTLLQKFEQ</sequence>
<dbReference type="PANTHER" id="PTHR21137">
    <property type="entry name" value="ODORANT RECEPTOR"/>
    <property type="match status" value="1"/>
</dbReference>
<dbReference type="Pfam" id="PF02949">
    <property type="entry name" value="7tm_6"/>
    <property type="match status" value="1"/>
</dbReference>
<dbReference type="GO" id="GO:0007165">
    <property type="term" value="P:signal transduction"/>
    <property type="evidence" value="ECO:0007669"/>
    <property type="project" value="UniProtKB-KW"/>
</dbReference>
<evidence type="ECO:0000256" key="5">
    <source>
        <dbReference type="ARBA" id="ARBA00022725"/>
    </source>
</evidence>
<evidence type="ECO:0000256" key="2">
    <source>
        <dbReference type="ARBA" id="ARBA00022475"/>
    </source>
</evidence>
<dbReference type="GO" id="GO:0005549">
    <property type="term" value="F:odorant binding"/>
    <property type="evidence" value="ECO:0007669"/>
    <property type="project" value="InterPro"/>
</dbReference>
<name>A0A653CB12_CALMS</name>
<dbReference type="PANTHER" id="PTHR21137:SF35">
    <property type="entry name" value="ODORANT RECEPTOR 19A-RELATED"/>
    <property type="match status" value="1"/>
</dbReference>
<accession>A0A653CB12</accession>